<evidence type="ECO:0000313" key="1">
    <source>
        <dbReference type="EMBL" id="KAK8496810.1"/>
    </source>
</evidence>
<reference evidence="1 2" key="1">
    <citation type="journal article" date="2024" name="G3 (Bethesda)">
        <title>Genome assembly of Hibiscus sabdariffa L. provides insights into metabolisms of medicinal natural products.</title>
        <authorList>
            <person name="Kim T."/>
        </authorList>
    </citation>
    <scope>NUCLEOTIDE SEQUENCE [LARGE SCALE GENOMIC DNA]</scope>
    <source>
        <strain evidence="1">TK-2024</strain>
        <tissue evidence="1">Old leaves</tissue>
    </source>
</reference>
<organism evidence="1 2">
    <name type="scientific">Hibiscus sabdariffa</name>
    <name type="common">roselle</name>
    <dbReference type="NCBI Taxonomy" id="183260"/>
    <lineage>
        <taxon>Eukaryota</taxon>
        <taxon>Viridiplantae</taxon>
        <taxon>Streptophyta</taxon>
        <taxon>Embryophyta</taxon>
        <taxon>Tracheophyta</taxon>
        <taxon>Spermatophyta</taxon>
        <taxon>Magnoliopsida</taxon>
        <taxon>eudicotyledons</taxon>
        <taxon>Gunneridae</taxon>
        <taxon>Pentapetalae</taxon>
        <taxon>rosids</taxon>
        <taxon>malvids</taxon>
        <taxon>Malvales</taxon>
        <taxon>Malvaceae</taxon>
        <taxon>Malvoideae</taxon>
        <taxon>Hibiscus</taxon>
    </lineage>
</organism>
<gene>
    <name evidence="1" type="ORF">V6N12_008685</name>
</gene>
<name>A0ABR2ASS9_9ROSI</name>
<protein>
    <submittedName>
        <fullName evidence="1">Uncharacterized protein</fullName>
    </submittedName>
</protein>
<dbReference type="EMBL" id="JBBPBM010000346">
    <property type="protein sequence ID" value="KAK8496810.1"/>
    <property type="molecule type" value="Genomic_DNA"/>
</dbReference>
<comment type="caution">
    <text evidence="1">The sequence shown here is derived from an EMBL/GenBank/DDBJ whole genome shotgun (WGS) entry which is preliminary data.</text>
</comment>
<evidence type="ECO:0000313" key="2">
    <source>
        <dbReference type="Proteomes" id="UP001472677"/>
    </source>
</evidence>
<accession>A0ABR2ASS9</accession>
<proteinExistence type="predicted"/>
<sequence length="71" mass="8198">MRRMLEVDDVGEEIGGGRRVERGNDVLGLFKRQKLDDQIGVVDSDSEQRERAWSLESVHYSCLLTFPPMKF</sequence>
<dbReference type="Proteomes" id="UP001472677">
    <property type="component" value="Unassembled WGS sequence"/>
</dbReference>
<keyword evidence="2" id="KW-1185">Reference proteome</keyword>